<dbReference type="EMBL" id="VLKM01000005">
    <property type="protein sequence ID" value="TWH94796.1"/>
    <property type="molecule type" value="Genomic_DNA"/>
</dbReference>
<gene>
    <name evidence="1" type="ORF">IP97_01508</name>
</gene>
<comment type="caution">
    <text evidence="1">The sequence shown here is derived from an EMBL/GenBank/DDBJ whole genome shotgun (WGS) entry which is preliminary data.</text>
</comment>
<dbReference type="AlphaFoldDB" id="A0A562KHB5"/>
<organism evidence="1 2">
    <name type="scientific">Flavobacterium cheniae</name>
    <dbReference type="NCBI Taxonomy" id="295428"/>
    <lineage>
        <taxon>Bacteria</taxon>
        <taxon>Pseudomonadati</taxon>
        <taxon>Bacteroidota</taxon>
        <taxon>Flavobacteriia</taxon>
        <taxon>Flavobacteriales</taxon>
        <taxon>Flavobacteriaceae</taxon>
        <taxon>Flavobacterium</taxon>
    </lineage>
</organism>
<dbReference type="Proteomes" id="UP000315312">
    <property type="component" value="Unassembled WGS sequence"/>
</dbReference>
<name>A0A562KHB5_9FLAO</name>
<dbReference type="Pfam" id="PF13715">
    <property type="entry name" value="CarbopepD_reg_2"/>
    <property type="match status" value="1"/>
</dbReference>
<keyword evidence="1" id="KW-0378">Hydrolase</keyword>
<dbReference type="RefSeq" id="WP_133609072.1">
    <property type="nucleotide sequence ID" value="NZ_SNZC01000002.1"/>
</dbReference>
<dbReference type="Gene3D" id="2.60.40.1120">
    <property type="entry name" value="Carboxypeptidase-like, regulatory domain"/>
    <property type="match status" value="1"/>
</dbReference>
<dbReference type="GO" id="GO:0004180">
    <property type="term" value="F:carboxypeptidase activity"/>
    <property type="evidence" value="ECO:0007669"/>
    <property type="project" value="UniProtKB-KW"/>
</dbReference>
<sequence length="299" mass="34519">MKDIRLIWIFLIVTQFAFSQIRGVVKDSISGEPIPFVNIWVENETIGTTSETNGNFSLDIKEEKVLVFSALGYETKKSSSKTDLILLKPKVFELNEVVVSNSKNSRTININSFKKGKINVYFGAGIQPTIIAKKIEFTEQIQSHPFLKEINFLSRCDIDNAKIILRFFDADSEGKPGNDFLDTNIVLEIKKGKKNNRVNLEKYKIRIPEEGLFIAFEWLIIEENKYTYTYTLEEEKNKIVYKNGMNYQPHIGTTPSENQTSWHYTKGKWLKRGKFNQDIKSSKYQDKFGELAIQLTLTN</sequence>
<keyword evidence="2" id="KW-1185">Reference proteome</keyword>
<dbReference type="OrthoDB" id="914976at2"/>
<keyword evidence="1" id="KW-0121">Carboxypeptidase</keyword>
<evidence type="ECO:0000313" key="1">
    <source>
        <dbReference type="EMBL" id="TWH94796.1"/>
    </source>
</evidence>
<dbReference type="InterPro" id="IPR008969">
    <property type="entry name" value="CarboxyPept-like_regulatory"/>
</dbReference>
<evidence type="ECO:0000313" key="2">
    <source>
        <dbReference type="Proteomes" id="UP000315312"/>
    </source>
</evidence>
<reference evidence="1 2" key="1">
    <citation type="journal article" date="2015" name="Stand. Genomic Sci.">
        <title>Genomic Encyclopedia of Bacterial and Archaeal Type Strains, Phase III: the genomes of soil and plant-associated and newly described type strains.</title>
        <authorList>
            <person name="Whitman W.B."/>
            <person name="Woyke T."/>
            <person name="Klenk H.P."/>
            <person name="Zhou Y."/>
            <person name="Lilburn T.G."/>
            <person name="Beck B.J."/>
            <person name="De Vos P."/>
            <person name="Vandamme P."/>
            <person name="Eisen J.A."/>
            <person name="Garrity G."/>
            <person name="Hugenholtz P."/>
            <person name="Kyrpides N.C."/>
        </authorList>
    </citation>
    <scope>NUCLEOTIDE SEQUENCE [LARGE SCALE GENOMIC DNA]</scope>
    <source>
        <strain evidence="1 2">CGMCC 1.6844</strain>
    </source>
</reference>
<proteinExistence type="predicted"/>
<accession>A0A562KHB5</accession>
<keyword evidence="1" id="KW-0645">Protease</keyword>
<protein>
    <submittedName>
        <fullName evidence="1">Carboxypeptidase-like protein</fullName>
    </submittedName>
</protein>
<dbReference type="SUPFAM" id="SSF49464">
    <property type="entry name" value="Carboxypeptidase regulatory domain-like"/>
    <property type="match status" value="1"/>
</dbReference>